<dbReference type="RefSeq" id="WP_110142598.1">
    <property type="nucleotide sequence ID" value="NZ_QHJG01000015.1"/>
</dbReference>
<evidence type="ECO:0008006" key="11">
    <source>
        <dbReference type="Google" id="ProtNLM"/>
    </source>
</evidence>
<dbReference type="Pfam" id="PF01943">
    <property type="entry name" value="Polysacc_synt"/>
    <property type="match status" value="1"/>
</dbReference>
<gene>
    <name evidence="7" type="ORF">DGG96_10375</name>
    <name evidence="8" type="ORF">ELY20_11840</name>
</gene>
<evidence type="ECO:0000313" key="8">
    <source>
        <dbReference type="EMBL" id="RUR21642.1"/>
    </source>
</evidence>
<evidence type="ECO:0000256" key="6">
    <source>
        <dbReference type="SAM" id="Phobius"/>
    </source>
</evidence>
<name>A0A317U5P9_9GAMM</name>
<keyword evidence="2" id="KW-1003">Cell membrane</keyword>
<feature type="transmembrane region" description="Helical" evidence="6">
    <location>
        <begin position="141"/>
        <end position="164"/>
    </location>
</feature>
<evidence type="ECO:0000313" key="9">
    <source>
        <dbReference type="Proteomes" id="UP000247152"/>
    </source>
</evidence>
<evidence type="ECO:0000313" key="7">
    <source>
        <dbReference type="EMBL" id="PWY55690.1"/>
    </source>
</evidence>
<dbReference type="EMBL" id="QHJG01000015">
    <property type="protein sequence ID" value="PWY55690.1"/>
    <property type="molecule type" value="Genomic_DNA"/>
</dbReference>
<feature type="transmembrane region" description="Helical" evidence="6">
    <location>
        <begin position="75"/>
        <end position="99"/>
    </location>
</feature>
<dbReference type="InterPro" id="IPR050833">
    <property type="entry name" value="Poly_Biosynth_Transport"/>
</dbReference>
<dbReference type="PANTHER" id="PTHR30250:SF11">
    <property type="entry name" value="O-ANTIGEN TRANSPORTER-RELATED"/>
    <property type="match status" value="1"/>
</dbReference>
<protein>
    <recommendedName>
        <fullName evidence="11">Lipopolysaccharide biosynthesis protein</fullName>
    </recommendedName>
</protein>
<feature type="transmembrane region" description="Helical" evidence="6">
    <location>
        <begin position="7"/>
        <end position="30"/>
    </location>
</feature>
<evidence type="ECO:0000256" key="2">
    <source>
        <dbReference type="ARBA" id="ARBA00022475"/>
    </source>
</evidence>
<feature type="transmembrane region" description="Helical" evidence="6">
    <location>
        <begin position="111"/>
        <end position="129"/>
    </location>
</feature>
<dbReference type="Proteomes" id="UP000247152">
    <property type="component" value="Unassembled WGS sequence"/>
</dbReference>
<comment type="subcellular location">
    <subcellularLocation>
        <location evidence="1">Cell membrane</location>
        <topology evidence="1">Multi-pass membrane protein</topology>
    </subcellularLocation>
</comment>
<keyword evidence="10" id="KW-1185">Reference proteome</keyword>
<feature type="transmembrane region" description="Helical" evidence="6">
    <location>
        <begin position="403"/>
        <end position="421"/>
    </location>
</feature>
<sequence>MKQIFYYGIGLVIAKLVAIFMLPIMTRILSPAEYGTLEILQTFINILLTIFCLGQGDAIFRFGGVASTKQAMDSICLNAGFLVFSSSFFLCIPMILFASQISSMLPGNTNYWQIIYLALLMIPSNILAIQLDWLRLQENALAFVWINLIRTFIQAGLVLIVLYAGYGVTGIMFVSVVSNTLNFLYFLPTQLKGLSQVDLNIQKRLFFYGVPLIFAGLGDFVIMSLDIWWLGYAIGAAEMAKFALAIKFAMVTIFLIQPFTMWWYPKRFKYINRRDYCAKTTELGVILGMICAFSVTLGGSLFIHLFISKNYQDAILYLPLCAFVFPLKIAGDIMSVGLFLEKTKKIMLINNMIAVLTVIGFYFFIPLWHVWGALYILCSVLFLRWLIFFYFSQKELYLPYRYLRLSLFIVVYAICQSSIWFMGSATAYIICGGGLWFFLIAIAYYLKFIPPLAVLLKS</sequence>
<keyword evidence="5 6" id="KW-0472">Membrane</keyword>
<comment type="caution">
    <text evidence="7">The sequence shown here is derived from an EMBL/GenBank/DDBJ whole genome shotgun (WGS) entry which is preliminary data.</text>
</comment>
<keyword evidence="3 6" id="KW-0812">Transmembrane</keyword>
<evidence type="ECO:0000256" key="5">
    <source>
        <dbReference type="ARBA" id="ARBA00023136"/>
    </source>
</evidence>
<evidence type="ECO:0000256" key="1">
    <source>
        <dbReference type="ARBA" id="ARBA00004651"/>
    </source>
</evidence>
<feature type="transmembrane region" description="Helical" evidence="6">
    <location>
        <begin position="170"/>
        <end position="187"/>
    </location>
</feature>
<keyword evidence="4 6" id="KW-1133">Transmembrane helix</keyword>
<evidence type="ECO:0000256" key="3">
    <source>
        <dbReference type="ARBA" id="ARBA00022692"/>
    </source>
</evidence>
<feature type="transmembrane region" description="Helical" evidence="6">
    <location>
        <begin position="371"/>
        <end position="391"/>
    </location>
</feature>
<dbReference type="Proteomes" id="UP000287374">
    <property type="component" value="Unassembled WGS sequence"/>
</dbReference>
<dbReference type="PANTHER" id="PTHR30250">
    <property type="entry name" value="PST FAMILY PREDICTED COLANIC ACID TRANSPORTER"/>
    <property type="match status" value="1"/>
</dbReference>
<dbReference type="OrthoDB" id="9815248at2"/>
<feature type="transmembrane region" description="Helical" evidence="6">
    <location>
        <begin position="347"/>
        <end position="365"/>
    </location>
</feature>
<dbReference type="EMBL" id="RZGX01000015">
    <property type="protein sequence ID" value="RUR21642.1"/>
    <property type="molecule type" value="Genomic_DNA"/>
</dbReference>
<reference evidence="8 10" key="2">
    <citation type="submission" date="2018-12" db="EMBL/GenBank/DDBJ databases">
        <title>Legionella sp,whole genome shotgun sequence.</title>
        <authorList>
            <person name="Wu H."/>
        </authorList>
    </citation>
    <scope>NUCLEOTIDE SEQUENCE [LARGE SCALE GENOMIC DNA]</scope>
    <source>
        <strain evidence="10">km489</strain>
        <strain evidence="8">Km489</strain>
    </source>
</reference>
<feature type="transmembrane region" description="Helical" evidence="6">
    <location>
        <begin position="314"/>
        <end position="340"/>
    </location>
</feature>
<dbReference type="InterPro" id="IPR002797">
    <property type="entry name" value="Polysacc_synth"/>
</dbReference>
<proteinExistence type="predicted"/>
<evidence type="ECO:0000256" key="4">
    <source>
        <dbReference type="ARBA" id="ARBA00022989"/>
    </source>
</evidence>
<feature type="transmembrane region" description="Helical" evidence="6">
    <location>
        <begin position="285"/>
        <end position="308"/>
    </location>
</feature>
<dbReference type="GO" id="GO:0005886">
    <property type="term" value="C:plasma membrane"/>
    <property type="evidence" value="ECO:0007669"/>
    <property type="project" value="UniProtKB-SubCell"/>
</dbReference>
<dbReference type="AlphaFoldDB" id="A0A317U5P9"/>
<feature type="transmembrane region" description="Helical" evidence="6">
    <location>
        <begin position="242"/>
        <end position="264"/>
    </location>
</feature>
<reference evidence="7 9" key="1">
    <citation type="submission" date="2018-05" db="EMBL/GenBank/DDBJ databases">
        <title>Legionella qingyii sp.nov., whole genome shotgun sequence.</title>
        <authorList>
            <person name="Wu H."/>
            <person name="Zhu Q."/>
            <person name="Hu C."/>
        </authorList>
    </citation>
    <scope>NUCLEOTIDE SEQUENCE [LARGE SCALE GENOMIC DNA]</scope>
    <source>
        <strain evidence="7 9">HEB18</strain>
    </source>
</reference>
<feature type="transmembrane region" description="Helical" evidence="6">
    <location>
        <begin position="207"/>
        <end position="230"/>
    </location>
</feature>
<organism evidence="7 9">
    <name type="scientific">Legionella qingyii</name>
    <dbReference type="NCBI Taxonomy" id="2184757"/>
    <lineage>
        <taxon>Bacteria</taxon>
        <taxon>Pseudomonadati</taxon>
        <taxon>Pseudomonadota</taxon>
        <taxon>Gammaproteobacteria</taxon>
        <taxon>Legionellales</taxon>
        <taxon>Legionellaceae</taxon>
        <taxon>Legionella</taxon>
    </lineage>
</organism>
<evidence type="ECO:0000313" key="10">
    <source>
        <dbReference type="Proteomes" id="UP000287374"/>
    </source>
</evidence>
<feature type="transmembrane region" description="Helical" evidence="6">
    <location>
        <begin position="42"/>
        <end position="63"/>
    </location>
</feature>
<accession>A0A317U5P9</accession>
<feature type="transmembrane region" description="Helical" evidence="6">
    <location>
        <begin position="427"/>
        <end position="446"/>
    </location>
</feature>